<dbReference type="InterPro" id="IPR006283">
    <property type="entry name" value="ThiL-like"/>
</dbReference>
<dbReference type="Pfam" id="PF00586">
    <property type="entry name" value="AIRS"/>
    <property type="match status" value="1"/>
</dbReference>
<gene>
    <name evidence="3" type="ORF">LCGC14_0502300</name>
</gene>
<protein>
    <recommendedName>
        <fullName evidence="4">PurM-like N-terminal domain-containing protein</fullName>
    </recommendedName>
</protein>
<proteinExistence type="predicted"/>
<reference evidence="3" key="1">
    <citation type="journal article" date="2015" name="Nature">
        <title>Complex archaea that bridge the gap between prokaryotes and eukaryotes.</title>
        <authorList>
            <person name="Spang A."/>
            <person name="Saw J.H."/>
            <person name="Jorgensen S.L."/>
            <person name="Zaremba-Niedzwiedzka K."/>
            <person name="Martijn J."/>
            <person name="Lind A.E."/>
            <person name="van Eijk R."/>
            <person name="Schleper C."/>
            <person name="Guy L."/>
            <person name="Ettema T.J."/>
        </authorList>
    </citation>
    <scope>NUCLEOTIDE SEQUENCE</scope>
</reference>
<dbReference type="EMBL" id="LAZR01000591">
    <property type="protein sequence ID" value="KKN63400.1"/>
    <property type="molecule type" value="Genomic_DNA"/>
</dbReference>
<dbReference type="Pfam" id="PF02769">
    <property type="entry name" value="AIRS_C"/>
    <property type="match status" value="1"/>
</dbReference>
<dbReference type="InterPro" id="IPR010918">
    <property type="entry name" value="PurM-like_C_dom"/>
</dbReference>
<dbReference type="Gene3D" id="3.90.650.10">
    <property type="entry name" value="PurM-like C-terminal domain"/>
    <property type="match status" value="1"/>
</dbReference>
<feature type="domain" description="PurM-like N-terminal" evidence="1">
    <location>
        <begin position="44"/>
        <end position="149"/>
    </location>
</feature>
<organism evidence="3">
    <name type="scientific">marine sediment metagenome</name>
    <dbReference type="NCBI Taxonomy" id="412755"/>
    <lineage>
        <taxon>unclassified sequences</taxon>
        <taxon>metagenomes</taxon>
        <taxon>ecological metagenomes</taxon>
    </lineage>
</organism>
<evidence type="ECO:0000259" key="2">
    <source>
        <dbReference type="Pfam" id="PF02769"/>
    </source>
</evidence>
<feature type="domain" description="PurM-like C-terminal" evidence="2">
    <location>
        <begin position="201"/>
        <end position="303"/>
    </location>
</feature>
<dbReference type="PANTHER" id="PTHR30270:SF0">
    <property type="entry name" value="THIAMINE-MONOPHOSPHATE KINASE"/>
    <property type="match status" value="1"/>
</dbReference>
<dbReference type="GO" id="GO:0009030">
    <property type="term" value="F:thiamine-phosphate kinase activity"/>
    <property type="evidence" value="ECO:0007669"/>
    <property type="project" value="InterPro"/>
</dbReference>
<accession>A0A0F9S3K0</accession>
<dbReference type="InterPro" id="IPR036921">
    <property type="entry name" value="PurM-like_N_sf"/>
</dbReference>
<name>A0A0F9S3K0_9ZZZZ</name>
<dbReference type="SUPFAM" id="SSF56042">
    <property type="entry name" value="PurM C-terminal domain-like"/>
    <property type="match status" value="1"/>
</dbReference>
<dbReference type="GO" id="GO:0009228">
    <property type="term" value="P:thiamine biosynthetic process"/>
    <property type="evidence" value="ECO:0007669"/>
    <property type="project" value="InterPro"/>
</dbReference>
<dbReference type="SUPFAM" id="SSF55326">
    <property type="entry name" value="PurM N-terminal domain-like"/>
    <property type="match status" value="1"/>
</dbReference>
<dbReference type="PANTHER" id="PTHR30270">
    <property type="entry name" value="THIAMINE-MONOPHOSPHATE KINASE"/>
    <property type="match status" value="1"/>
</dbReference>
<sequence length="320" mass="35823">MYLKKLAKCIAENPYILEKKDINPIVQYIDKNSYKTPRIYADIGEDSAAIAGNDKLILLTTDRIRTSFIEKYPYGAGFSSILVSVDDIYACGGKPLAASIIISVKDEEVSHKLLNGICEASRKFQVPIIRGHTNIHALSYELSSTIIGEINKEDYISAGNAKINDNIILVIDFNGRVGKASKLYYDTTTFETSQVILNKRKSMNVLAKRHLVNASKDISNGGIFGTILQMVKYSNIGADVEINRIEIPPSLKKQNCTLEDFIKMYLTTSFILTASENNCGQIIEIFKEYDLDARIIGKIIKEKYLLKINNGNESIDVIRF</sequence>
<evidence type="ECO:0000259" key="1">
    <source>
        <dbReference type="Pfam" id="PF00586"/>
    </source>
</evidence>
<dbReference type="InterPro" id="IPR016188">
    <property type="entry name" value="PurM-like_N"/>
</dbReference>
<comment type="caution">
    <text evidence="3">The sequence shown here is derived from an EMBL/GenBank/DDBJ whole genome shotgun (WGS) entry which is preliminary data.</text>
</comment>
<dbReference type="InterPro" id="IPR036676">
    <property type="entry name" value="PurM-like_C_sf"/>
</dbReference>
<evidence type="ECO:0008006" key="4">
    <source>
        <dbReference type="Google" id="ProtNLM"/>
    </source>
</evidence>
<dbReference type="Gene3D" id="3.30.1330.10">
    <property type="entry name" value="PurM-like, N-terminal domain"/>
    <property type="match status" value="1"/>
</dbReference>
<evidence type="ECO:0000313" key="3">
    <source>
        <dbReference type="EMBL" id="KKN63400.1"/>
    </source>
</evidence>
<dbReference type="AlphaFoldDB" id="A0A0F9S3K0"/>